<dbReference type="OrthoDB" id="4871415at2"/>
<reference evidence="1 2" key="1">
    <citation type="submission" date="2019-06" db="EMBL/GenBank/DDBJ databases">
        <title>Sequencing the genomes of 1000 actinobacteria strains.</title>
        <authorList>
            <person name="Klenk H.-P."/>
        </authorList>
    </citation>
    <scope>NUCLEOTIDE SEQUENCE [LARGE SCALE GENOMIC DNA]</scope>
    <source>
        <strain evidence="1 2">DSM 12335</strain>
    </source>
</reference>
<sequence>MIVLLIAVLACSVPAALVVGYVAVEARRDGRDLFTPQGEQILADVRRRGDHLRDRGEALRQKTADAVSRRSAS</sequence>
<accession>A0A542YRM9</accession>
<dbReference type="EMBL" id="VFOP01000001">
    <property type="protein sequence ID" value="TQL50740.1"/>
    <property type="molecule type" value="Genomic_DNA"/>
</dbReference>
<organism evidence="1 2">
    <name type="scientific">Ornithinicoccus hortensis</name>
    <dbReference type="NCBI Taxonomy" id="82346"/>
    <lineage>
        <taxon>Bacteria</taxon>
        <taxon>Bacillati</taxon>
        <taxon>Actinomycetota</taxon>
        <taxon>Actinomycetes</taxon>
        <taxon>Micrococcales</taxon>
        <taxon>Intrasporangiaceae</taxon>
        <taxon>Ornithinicoccus</taxon>
    </lineage>
</organism>
<keyword evidence="2" id="KW-1185">Reference proteome</keyword>
<name>A0A542YRM9_9MICO</name>
<evidence type="ECO:0000313" key="1">
    <source>
        <dbReference type="EMBL" id="TQL50740.1"/>
    </source>
</evidence>
<gene>
    <name evidence="1" type="ORF">FB467_1857</name>
</gene>
<evidence type="ECO:0000313" key="2">
    <source>
        <dbReference type="Proteomes" id="UP000319516"/>
    </source>
</evidence>
<comment type="caution">
    <text evidence="1">The sequence shown here is derived from an EMBL/GenBank/DDBJ whole genome shotgun (WGS) entry which is preliminary data.</text>
</comment>
<proteinExistence type="predicted"/>
<protein>
    <submittedName>
        <fullName evidence="1">Uncharacterized protein</fullName>
    </submittedName>
</protein>
<dbReference type="RefSeq" id="WP_141784831.1">
    <property type="nucleotide sequence ID" value="NZ_BAAAIK010000002.1"/>
</dbReference>
<dbReference type="Proteomes" id="UP000319516">
    <property type="component" value="Unassembled WGS sequence"/>
</dbReference>
<dbReference type="AlphaFoldDB" id="A0A542YRM9"/>